<dbReference type="InterPro" id="IPR036291">
    <property type="entry name" value="NAD(P)-bd_dom_sf"/>
</dbReference>
<feature type="domain" description="Enoyl reductase (ER)" evidence="2">
    <location>
        <begin position="8"/>
        <end position="325"/>
    </location>
</feature>
<dbReference type="SUPFAM" id="SSF50129">
    <property type="entry name" value="GroES-like"/>
    <property type="match status" value="1"/>
</dbReference>
<dbReference type="STRING" id="1423747.FC69_GL000204"/>
<dbReference type="PATRIC" id="fig|1423747.3.peg.211"/>
<dbReference type="InterPro" id="IPR020843">
    <property type="entry name" value="ER"/>
</dbReference>
<dbReference type="OrthoDB" id="9792162at2"/>
<organism evidence="3 4">
    <name type="scientific">Latilactobacillus fuchuensis DSM 14340 = JCM 11249</name>
    <dbReference type="NCBI Taxonomy" id="1423747"/>
    <lineage>
        <taxon>Bacteria</taxon>
        <taxon>Bacillati</taxon>
        <taxon>Bacillota</taxon>
        <taxon>Bacilli</taxon>
        <taxon>Lactobacillales</taxon>
        <taxon>Lactobacillaceae</taxon>
        <taxon>Latilactobacillus</taxon>
    </lineage>
</organism>
<dbReference type="Pfam" id="PF13602">
    <property type="entry name" value="ADH_zinc_N_2"/>
    <property type="match status" value="1"/>
</dbReference>
<name>A0A0R1RZ03_9LACO</name>
<sequence length="327" mass="35438">MTINHQITLDADLNWQLTSGTIPTPAADELLIKVLATSLNPVDLKRRTVTKTVLGYDGYGEIIACGTAVTDWHAGQLVYYAGTTQKDGSFQDYQVVTAAICALAPTGLTVSETAGLPLVSLTAYELLFEQFHFPAQANANLGKKLLIINGAGGVGSIMSQLAKWTGFEVYATSSPSHFDWLTSNGVGFPIDYHNDRSHKTLADYPDQTFDAIAVLYDMTDYLPEITRLIKPFGQVGSIVGTAEPLALTLLKAKSISFAWEYMFTKTDYNYQVASQGQILQQIANLITAGTLHPITTQDYQGLTVATFDAIAAELTTGHLPGKKVIVY</sequence>
<dbReference type="InterPro" id="IPR011032">
    <property type="entry name" value="GroES-like_sf"/>
</dbReference>
<dbReference type="PANTHER" id="PTHR11695:SF294">
    <property type="entry name" value="RETICULON-4-INTERACTING PROTEIN 1, MITOCHONDRIAL"/>
    <property type="match status" value="1"/>
</dbReference>
<reference evidence="3 4" key="1">
    <citation type="journal article" date="2015" name="Genome Announc.">
        <title>Expanding the biotechnology potential of lactobacilli through comparative genomics of 213 strains and associated genera.</title>
        <authorList>
            <person name="Sun Z."/>
            <person name="Harris H.M."/>
            <person name="McCann A."/>
            <person name="Guo C."/>
            <person name="Argimon S."/>
            <person name="Zhang W."/>
            <person name="Yang X."/>
            <person name="Jeffery I.B."/>
            <person name="Cooney J.C."/>
            <person name="Kagawa T.F."/>
            <person name="Liu W."/>
            <person name="Song Y."/>
            <person name="Salvetti E."/>
            <person name="Wrobel A."/>
            <person name="Rasinkangas P."/>
            <person name="Parkhill J."/>
            <person name="Rea M.C."/>
            <person name="O'Sullivan O."/>
            <person name="Ritari J."/>
            <person name="Douillard F.P."/>
            <person name="Paul Ross R."/>
            <person name="Yang R."/>
            <person name="Briner A.E."/>
            <person name="Felis G.E."/>
            <person name="de Vos W.M."/>
            <person name="Barrangou R."/>
            <person name="Klaenhammer T.R."/>
            <person name="Caufield P.W."/>
            <person name="Cui Y."/>
            <person name="Zhang H."/>
            <person name="O'Toole P.W."/>
        </authorList>
    </citation>
    <scope>NUCLEOTIDE SEQUENCE [LARGE SCALE GENOMIC DNA]</scope>
    <source>
        <strain evidence="3 4">DSM 14340</strain>
    </source>
</reference>
<dbReference type="SUPFAM" id="SSF51735">
    <property type="entry name" value="NAD(P)-binding Rossmann-fold domains"/>
    <property type="match status" value="1"/>
</dbReference>
<dbReference type="eggNOG" id="COG0604">
    <property type="taxonomic scope" value="Bacteria"/>
</dbReference>
<dbReference type="RefSeq" id="WP_025083123.1">
    <property type="nucleotide sequence ID" value="NZ_AZEX01000068.1"/>
</dbReference>
<dbReference type="SMART" id="SM00829">
    <property type="entry name" value="PKS_ER"/>
    <property type="match status" value="1"/>
</dbReference>
<protein>
    <submittedName>
        <fullName evidence="3">Zinc-containing alcohol dehydrogenase(Oxidoreductase)</fullName>
    </submittedName>
</protein>
<evidence type="ECO:0000259" key="2">
    <source>
        <dbReference type="SMART" id="SM00829"/>
    </source>
</evidence>
<comment type="caution">
    <text evidence="3">The sequence shown here is derived from an EMBL/GenBank/DDBJ whole genome shotgun (WGS) entry which is preliminary data.</text>
</comment>
<evidence type="ECO:0000313" key="4">
    <source>
        <dbReference type="Proteomes" id="UP000051264"/>
    </source>
</evidence>
<dbReference type="PANTHER" id="PTHR11695">
    <property type="entry name" value="ALCOHOL DEHYDROGENASE RELATED"/>
    <property type="match status" value="1"/>
</dbReference>
<dbReference type="GO" id="GO:0008270">
    <property type="term" value="F:zinc ion binding"/>
    <property type="evidence" value="ECO:0007669"/>
    <property type="project" value="InterPro"/>
</dbReference>
<dbReference type="Pfam" id="PF08240">
    <property type="entry name" value="ADH_N"/>
    <property type="match status" value="1"/>
</dbReference>
<proteinExistence type="predicted"/>
<accession>A0A0R1RZ03</accession>
<evidence type="ECO:0000313" key="3">
    <source>
        <dbReference type="EMBL" id="KRL58552.1"/>
    </source>
</evidence>
<dbReference type="InterPro" id="IPR050700">
    <property type="entry name" value="YIM1/Zinc_Alcohol_DH_Fams"/>
</dbReference>
<dbReference type="Gene3D" id="3.40.50.720">
    <property type="entry name" value="NAD(P)-binding Rossmann-like Domain"/>
    <property type="match status" value="1"/>
</dbReference>
<dbReference type="InterPro" id="IPR002364">
    <property type="entry name" value="Quin_OxRdtase/zeta-crystal_CS"/>
</dbReference>
<dbReference type="GO" id="GO:0016491">
    <property type="term" value="F:oxidoreductase activity"/>
    <property type="evidence" value="ECO:0007669"/>
    <property type="project" value="UniProtKB-KW"/>
</dbReference>
<dbReference type="InterPro" id="IPR013154">
    <property type="entry name" value="ADH-like_N"/>
</dbReference>
<gene>
    <name evidence="3" type="ORF">FC69_GL000204</name>
</gene>
<dbReference type="EMBL" id="AZEX01000068">
    <property type="protein sequence ID" value="KRL58552.1"/>
    <property type="molecule type" value="Genomic_DNA"/>
</dbReference>
<evidence type="ECO:0000256" key="1">
    <source>
        <dbReference type="ARBA" id="ARBA00023002"/>
    </source>
</evidence>
<dbReference type="PROSITE" id="PS01162">
    <property type="entry name" value="QOR_ZETA_CRYSTAL"/>
    <property type="match status" value="1"/>
</dbReference>
<keyword evidence="1" id="KW-0560">Oxidoreductase</keyword>
<dbReference type="AlphaFoldDB" id="A0A0R1RZ03"/>
<dbReference type="Proteomes" id="UP000051264">
    <property type="component" value="Unassembled WGS sequence"/>
</dbReference>
<dbReference type="Gene3D" id="3.90.180.10">
    <property type="entry name" value="Medium-chain alcohol dehydrogenases, catalytic domain"/>
    <property type="match status" value="1"/>
</dbReference>